<evidence type="ECO:0000256" key="7">
    <source>
        <dbReference type="PROSITE-ProRule" id="PRU00042"/>
    </source>
</evidence>
<keyword evidence="6" id="KW-0539">Nucleus</keyword>
<dbReference type="PANTHER" id="PTHR24394:SF44">
    <property type="entry name" value="ZINC FINGER PROTEIN 271-LIKE"/>
    <property type="match status" value="1"/>
</dbReference>
<organism evidence="10 11">
    <name type="scientific">Cephus cinctus</name>
    <name type="common">Wheat stem sawfly</name>
    <dbReference type="NCBI Taxonomy" id="211228"/>
    <lineage>
        <taxon>Eukaryota</taxon>
        <taxon>Metazoa</taxon>
        <taxon>Ecdysozoa</taxon>
        <taxon>Arthropoda</taxon>
        <taxon>Hexapoda</taxon>
        <taxon>Insecta</taxon>
        <taxon>Pterygota</taxon>
        <taxon>Neoptera</taxon>
        <taxon>Endopterygota</taxon>
        <taxon>Hymenoptera</taxon>
        <taxon>Cephoidea</taxon>
        <taxon>Cephidae</taxon>
        <taxon>Cephus</taxon>
    </lineage>
</organism>
<gene>
    <name evidence="11" type="primary">LOC107263862</name>
</gene>
<dbReference type="GO" id="GO:0000981">
    <property type="term" value="F:DNA-binding transcription factor activity, RNA polymerase II-specific"/>
    <property type="evidence" value="ECO:0007669"/>
    <property type="project" value="TreeGrafter"/>
</dbReference>
<dbReference type="KEGG" id="ccin:107263862"/>
<dbReference type="PROSITE" id="PS00028">
    <property type="entry name" value="ZINC_FINGER_C2H2_1"/>
    <property type="match status" value="1"/>
</dbReference>
<dbReference type="FunFam" id="3.30.160.60:FF:000100">
    <property type="entry name" value="Zinc finger 45-like"/>
    <property type="match status" value="1"/>
</dbReference>
<evidence type="ECO:0000256" key="2">
    <source>
        <dbReference type="ARBA" id="ARBA00022723"/>
    </source>
</evidence>
<dbReference type="RefSeq" id="XP_024937198.1">
    <property type="nucleotide sequence ID" value="XM_025081430.1"/>
</dbReference>
<evidence type="ECO:0000256" key="3">
    <source>
        <dbReference type="ARBA" id="ARBA00022737"/>
    </source>
</evidence>
<dbReference type="Proteomes" id="UP000694920">
    <property type="component" value="Unplaced"/>
</dbReference>
<feature type="domain" description="C2H2-type" evidence="9">
    <location>
        <begin position="80"/>
        <end position="100"/>
    </location>
</feature>
<keyword evidence="5" id="KW-0862">Zinc</keyword>
<accession>A0AAJ7RAD8</accession>
<reference evidence="11" key="1">
    <citation type="submission" date="2025-08" db="UniProtKB">
        <authorList>
            <consortium name="RefSeq"/>
        </authorList>
    </citation>
    <scope>IDENTIFICATION</scope>
</reference>
<proteinExistence type="predicted"/>
<evidence type="ECO:0000259" key="9">
    <source>
        <dbReference type="PROSITE" id="PS50157"/>
    </source>
</evidence>
<keyword evidence="3" id="KW-0677">Repeat</keyword>
<name>A0AAJ7RAD8_CEPCN</name>
<dbReference type="Gene3D" id="3.30.160.60">
    <property type="entry name" value="Classic Zinc Finger"/>
    <property type="match status" value="1"/>
</dbReference>
<dbReference type="Pfam" id="PF00096">
    <property type="entry name" value="zf-C2H2"/>
    <property type="match status" value="3"/>
</dbReference>
<evidence type="ECO:0000256" key="4">
    <source>
        <dbReference type="ARBA" id="ARBA00022771"/>
    </source>
</evidence>
<feature type="compositionally biased region" description="Polar residues" evidence="8">
    <location>
        <begin position="1"/>
        <end position="18"/>
    </location>
</feature>
<dbReference type="PANTHER" id="PTHR24394">
    <property type="entry name" value="ZINC FINGER PROTEIN"/>
    <property type="match status" value="1"/>
</dbReference>
<evidence type="ECO:0000256" key="5">
    <source>
        <dbReference type="ARBA" id="ARBA00022833"/>
    </source>
</evidence>
<feature type="region of interest" description="Disordered" evidence="8">
    <location>
        <begin position="178"/>
        <end position="200"/>
    </location>
</feature>
<feature type="domain" description="C2H2-type" evidence="9">
    <location>
        <begin position="153"/>
        <end position="180"/>
    </location>
</feature>
<sequence>MQQSQLKNESKGETSGNATGHPDDDDGLRVSDEEEEDKTVLPFETNFHTETNYIVCNPSTIYTTDQPCVQRPSRNSNQQFICTGCGRGYTRVDSLKRHQQKCDDLLASFQYQQEKCEGFQQRYPCTQCGKSYKRLDTLRRHQRLVCENKEGKYACKICQRRFAYRFLMRKHQSLHAAAAKKTADTRGNNSASSIPDDKSS</sequence>
<dbReference type="SMART" id="SM00355">
    <property type="entry name" value="ZnF_C2H2"/>
    <property type="match status" value="3"/>
</dbReference>
<evidence type="ECO:0000256" key="1">
    <source>
        <dbReference type="ARBA" id="ARBA00004123"/>
    </source>
</evidence>
<evidence type="ECO:0000313" key="10">
    <source>
        <dbReference type="Proteomes" id="UP000694920"/>
    </source>
</evidence>
<keyword evidence="4 7" id="KW-0863">Zinc-finger</keyword>
<dbReference type="GO" id="GO:0008270">
    <property type="term" value="F:zinc ion binding"/>
    <property type="evidence" value="ECO:0007669"/>
    <property type="project" value="UniProtKB-KW"/>
</dbReference>
<dbReference type="AlphaFoldDB" id="A0AAJ7RAD8"/>
<dbReference type="InterPro" id="IPR036236">
    <property type="entry name" value="Znf_C2H2_sf"/>
</dbReference>
<dbReference type="GeneID" id="107263862"/>
<keyword evidence="10" id="KW-1185">Reference proteome</keyword>
<keyword evidence="2" id="KW-0479">Metal-binding</keyword>
<evidence type="ECO:0000313" key="11">
    <source>
        <dbReference type="RefSeq" id="XP_024937198.1"/>
    </source>
</evidence>
<dbReference type="InterPro" id="IPR013087">
    <property type="entry name" value="Znf_C2H2_type"/>
</dbReference>
<feature type="region of interest" description="Disordered" evidence="8">
    <location>
        <begin position="1"/>
        <end position="40"/>
    </location>
</feature>
<evidence type="ECO:0000256" key="6">
    <source>
        <dbReference type="ARBA" id="ARBA00023242"/>
    </source>
</evidence>
<feature type="domain" description="C2H2-type" evidence="9">
    <location>
        <begin position="123"/>
        <end position="150"/>
    </location>
</feature>
<evidence type="ECO:0000256" key="8">
    <source>
        <dbReference type="SAM" id="MobiDB-lite"/>
    </source>
</evidence>
<dbReference type="PROSITE" id="PS50157">
    <property type="entry name" value="ZINC_FINGER_C2H2_2"/>
    <property type="match status" value="3"/>
</dbReference>
<comment type="subcellular location">
    <subcellularLocation>
        <location evidence="1">Nucleus</location>
    </subcellularLocation>
</comment>
<protein>
    <submittedName>
        <fullName evidence="11">Zinc finger protein 658B-like</fullName>
    </submittedName>
</protein>
<dbReference type="SUPFAM" id="SSF57667">
    <property type="entry name" value="beta-beta-alpha zinc fingers"/>
    <property type="match status" value="1"/>
</dbReference>
<dbReference type="GO" id="GO:0005634">
    <property type="term" value="C:nucleus"/>
    <property type="evidence" value="ECO:0007669"/>
    <property type="project" value="UniProtKB-SubCell"/>
</dbReference>